<dbReference type="EMBL" id="VOQS01000005">
    <property type="protein sequence ID" value="TXC80192.1"/>
    <property type="molecule type" value="Genomic_DNA"/>
</dbReference>
<evidence type="ECO:0000313" key="4">
    <source>
        <dbReference type="Proteomes" id="UP000321776"/>
    </source>
</evidence>
<evidence type="ECO:0000313" key="5">
    <source>
        <dbReference type="Proteomes" id="UP001481677"/>
    </source>
</evidence>
<keyword evidence="5" id="KW-1185">Reference proteome</keyword>
<dbReference type="RefSeq" id="WP_147237699.1">
    <property type="nucleotide sequence ID" value="NZ_JAZHFZ010000037.1"/>
</dbReference>
<reference evidence="3 4" key="1">
    <citation type="journal article" date="2018" name="Int. J. Syst. Evol. Microbiol.">
        <title>Paraburkholderia azotifigens sp. nov., a nitrogen-fixing bacterium isolated from paddy soil.</title>
        <authorList>
            <person name="Choi G.M."/>
            <person name="Im W.T."/>
        </authorList>
    </citation>
    <scope>NUCLEOTIDE SEQUENCE [LARGE SCALE GENOMIC DNA]</scope>
    <source>
        <strain evidence="3 4">NF 2-5-3</strain>
    </source>
</reference>
<dbReference type="Proteomes" id="UP000321776">
    <property type="component" value="Unassembled WGS sequence"/>
</dbReference>
<feature type="region of interest" description="Disordered" evidence="1">
    <location>
        <begin position="50"/>
        <end position="90"/>
    </location>
</feature>
<reference evidence="3" key="2">
    <citation type="submission" date="2019-08" db="EMBL/GenBank/DDBJ databases">
        <authorList>
            <person name="Im W.-T."/>
        </authorList>
    </citation>
    <scope>NUCLEOTIDE SEQUENCE</scope>
    <source>
        <strain evidence="3">NF 2-5-3</strain>
    </source>
</reference>
<name>A0A5C6V4E2_9BURK</name>
<organism evidence="3 4">
    <name type="scientific">Paraburkholderia azotifigens</name>
    <dbReference type="NCBI Taxonomy" id="2057004"/>
    <lineage>
        <taxon>Bacteria</taxon>
        <taxon>Pseudomonadati</taxon>
        <taxon>Pseudomonadota</taxon>
        <taxon>Betaproteobacteria</taxon>
        <taxon>Burkholderiales</taxon>
        <taxon>Burkholderiaceae</taxon>
        <taxon>Paraburkholderia</taxon>
    </lineage>
</organism>
<evidence type="ECO:0000256" key="1">
    <source>
        <dbReference type="SAM" id="MobiDB-lite"/>
    </source>
</evidence>
<dbReference type="Proteomes" id="UP001481677">
    <property type="component" value="Unassembled WGS sequence"/>
</dbReference>
<comment type="caution">
    <text evidence="3">The sequence shown here is derived from an EMBL/GenBank/DDBJ whole genome shotgun (WGS) entry which is preliminary data.</text>
</comment>
<sequence length="179" mass="18637">MTVSGVAPPSTAALANATALQGAEANASASVHAGKSPDAAQVKQFDGLMQASNTGTGAGTGAGTGVQSMTPTSAAQQTQQTPPVSTDVRMTPADANRSSLVERLRTFTNDLDTRYSGLQKHQEQMLTSMSQNTNDPLMSMAQAMDFQWSATTTISEYQLSLAVAQATNGLTHSILKNQE</sequence>
<gene>
    <name evidence="3" type="ORF">FRZ40_38490</name>
    <name evidence="2" type="ORF">V4C56_34215</name>
</gene>
<dbReference type="EMBL" id="JAZHGA010000036">
    <property type="protein sequence ID" value="MEM5344671.1"/>
    <property type="molecule type" value="Genomic_DNA"/>
</dbReference>
<feature type="compositionally biased region" description="Low complexity" evidence="1">
    <location>
        <begin position="65"/>
        <end position="86"/>
    </location>
</feature>
<evidence type="ECO:0000313" key="2">
    <source>
        <dbReference type="EMBL" id="MEM5344671.1"/>
    </source>
</evidence>
<accession>A0A5C6V4E2</accession>
<evidence type="ECO:0000313" key="3">
    <source>
        <dbReference type="EMBL" id="TXC80192.1"/>
    </source>
</evidence>
<dbReference type="AlphaFoldDB" id="A0A5C6V4E2"/>
<proteinExistence type="predicted"/>
<reference evidence="2 5" key="3">
    <citation type="submission" date="2024-01" db="EMBL/GenBank/DDBJ databases">
        <title>The diversity of rhizobia nodulating Mimosa spp. in eleven states of Brazil covering several biomes is determined by host plant, location, and edaphic factors.</title>
        <authorList>
            <person name="Rouws L."/>
            <person name="Barauna A."/>
            <person name="Beukes C."/>
            <person name="De Faria S.M."/>
            <person name="Gross E."/>
            <person name="Dos Reis Junior F.B."/>
            <person name="Simon M."/>
            <person name="Maluk M."/>
            <person name="Odee D.W."/>
            <person name="Kenicer G."/>
            <person name="Young J.P.W."/>
            <person name="Reis V.M."/>
            <person name="Zilli J."/>
            <person name="James E.K."/>
        </authorList>
    </citation>
    <scope>NUCLEOTIDE SEQUENCE [LARGE SCALE GENOMIC DNA]</scope>
    <source>
        <strain evidence="2 5">JPY530</strain>
    </source>
</reference>
<protein>
    <submittedName>
        <fullName evidence="3">Uncharacterized protein</fullName>
    </submittedName>
</protein>